<dbReference type="GO" id="GO:0005737">
    <property type="term" value="C:cytoplasm"/>
    <property type="evidence" value="ECO:0007669"/>
    <property type="project" value="TreeGrafter"/>
</dbReference>
<dbReference type="PANTHER" id="PTHR48100:SF1">
    <property type="entry name" value="HISTIDINE PHOSPHATASE FAMILY PROTEIN-RELATED"/>
    <property type="match status" value="1"/>
</dbReference>
<dbReference type="SMART" id="SM00855">
    <property type="entry name" value="PGAM"/>
    <property type="match status" value="1"/>
</dbReference>
<evidence type="ECO:0000313" key="4">
    <source>
        <dbReference type="Proteomes" id="UP000800096"/>
    </source>
</evidence>
<protein>
    <submittedName>
        <fullName evidence="3">Histidine phosphatase superfamily</fullName>
    </submittedName>
</protein>
<dbReference type="SUPFAM" id="SSF53254">
    <property type="entry name" value="Phosphoglycerate mutase-like"/>
    <property type="match status" value="1"/>
</dbReference>
<evidence type="ECO:0000256" key="1">
    <source>
        <dbReference type="SAM" id="MobiDB-lite"/>
    </source>
</evidence>
<dbReference type="OrthoDB" id="496981at2759"/>
<dbReference type="AlphaFoldDB" id="A0A6A5QS59"/>
<dbReference type="CDD" id="cd07067">
    <property type="entry name" value="HP_PGM_like"/>
    <property type="match status" value="1"/>
</dbReference>
<dbReference type="Proteomes" id="UP000800096">
    <property type="component" value="Unassembled WGS sequence"/>
</dbReference>
<proteinExistence type="predicted"/>
<dbReference type="Pfam" id="PF00300">
    <property type="entry name" value="His_Phos_1"/>
    <property type="match status" value="1"/>
</dbReference>
<dbReference type="EMBL" id="ML979134">
    <property type="protein sequence ID" value="KAF1917698.1"/>
    <property type="molecule type" value="Genomic_DNA"/>
</dbReference>
<dbReference type="InterPro" id="IPR013078">
    <property type="entry name" value="His_Pase_superF_clade-1"/>
</dbReference>
<organism evidence="3 4">
    <name type="scientific">Ampelomyces quisqualis</name>
    <name type="common">Powdery mildew agent</name>
    <dbReference type="NCBI Taxonomy" id="50730"/>
    <lineage>
        <taxon>Eukaryota</taxon>
        <taxon>Fungi</taxon>
        <taxon>Dikarya</taxon>
        <taxon>Ascomycota</taxon>
        <taxon>Pezizomycotina</taxon>
        <taxon>Dothideomycetes</taxon>
        <taxon>Pleosporomycetidae</taxon>
        <taxon>Pleosporales</taxon>
        <taxon>Pleosporineae</taxon>
        <taxon>Phaeosphaeriaceae</taxon>
        <taxon>Ampelomyces</taxon>
    </lineage>
</organism>
<dbReference type="PANTHER" id="PTHR48100">
    <property type="entry name" value="BROAD-SPECIFICITY PHOSPHATASE YOR283W-RELATED"/>
    <property type="match status" value="1"/>
</dbReference>
<evidence type="ECO:0000313" key="3">
    <source>
        <dbReference type="EMBL" id="KAF1917698.1"/>
    </source>
</evidence>
<keyword evidence="2" id="KW-0472">Membrane</keyword>
<keyword evidence="2" id="KW-1133">Transmembrane helix</keyword>
<keyword evidence="2" id="KW-0812">Transmembrane</keyword>
<reference evidence="3" key="1">
    <citation type="journal article" date="2020" name="Stud. Mycol.">
        <title>101 Dothideomycetes genomes: a test case for predicting lifestyles and emergence of pathogens.</title>
        <authorList>
            <person name="Haridas S."/>
            <person name="Albert R."/>
            <person name="Binder M."/>
            <person name="Bloem J."/>
            <person name="Labutti K."/>
            <person name="Salamov A."/>
            <person name="Andreopoulos B."/>
            <person name="Baker S."/>
            <person name="Barry K."/>
            <person name="Bills G."/>
            <person name="Bluhm B."/>
            <person name="Cannon C."/>
            <person name="Castanera R."/>
            <person name="Culley D."/>
            <person name="Daum C."/>
            <person name="Ezra D."/>
            <person name="Gonzalez J."/>
            <person name="Henrissat B."/>
            <person name="Kuo A."/>
            <person name="Liang C."/>
            <person name="Lipzen A."/>
            <person name="Lutzoni F."/>
            <person name="Magnuson J."/>
            <person name="Mondo S."/>
            <person name="Nolan M."/>
            <person name="Ohm R."/>
            <person name="Pangilinan J."/>
            <person name="Park H.-J."/>
            <person name="Ramirez L."/>
            <person name="Alfaro M."/>
            <person name="Sun H."/>
            <person name="Tritt A."/>
            <person name="Yoshinaga Y."/>
            <person name="Zwiers L.-H."/>
            <person name="Turgeon B."/>
            <person name="Goodwin S."/>
            <person name="Spatafora J."/>
            <person name="Crous P."/>
            <person name="Grigoriev I."/>
        </authorList>
    </citation>
    <scope>NUCLEOTIDE SEQUENCE</scope>
    <source>
        <strain evidence="3">HMLAC05119</strain>
    </source>
</reference>
<feature type="compositionally biased region" description="Basic and acidic residues" evidence="1">
    <location>
        <begin position="332"/>
        <end position="341"/>
    </location>
</feature>
<accession>A0A6A5QS59</accession>
<name>A0A6A5QS59_AMPQU</name>
<gene>
    <name evidence="3" type="ORF">BDU57DRAFT_514087</name>
</gene>
<dbReference type="Gene3D" id="3.40.50.1240">
    <property type="entry name" value="Phosphoglycerate mutase-like"/>
    <property type="match status" value="1"/>
</dbReference>
<keyword evidence="4" id="KW-1185">Reference proteome</keyword>
<evidence type="ECO:0000256" key="2">
    <source>
        <dbReference type="SAM" id="Phobius"/>
    </source>
</evidence>
<feature type="region of interest" description="Disordered" evidence="1">
    <location>
        <begin position="332"/>
        <end position="354"/>
    </location>
</feature>
<dbReference type="InterPro" id="IPR050275">
    <property type="entry name" value="PGM_Phosphatase"/>
</dbReference>
<feature type="transmembrane region" description="Helical" evidence="2">
    <location>
        <begin position="12"/>
        <end position="34"/>
    </location>
</feature>
<dbReference type="InterPro" id="IPR029033">
    <property type="entry name" value="His_PPase_superfam"/>
</dbReference>
<sequence>MLPFPITYAPRVCSVNIPVSIIFLSIALILISYFNMANNSHSVPVPAEPPSDFHFKYTVLKGYFMQSEDSTDDTTFDFKKSNFGLINRTYPTDTPSSSSHQWKRFETHIRSLAKDDNIKVLWLGRHGQGWHNVAESKYGTKAWDCYYSALNGADNITWSDAHLTPTGSSQALAVHDLWAQQLPNGIPMPDKFIVSPLTRTIETADLTFQGLSLPYQPYIKELVREVLGIHTCDRRSTLTHLTSTYPHLTFEPNFSDPDLLWETNYREPLDARKYRLATFLDDVFAHESGVFVSMTSHSGAIASMLDVVGHREFQLETGGVICVVVRAERVEGKREVPERGPSDGPEMCDGPPGV</sequence>
<dbReference type="GO" id="GO:0016791">
    <property type="term" value="F:phosphatase activity"/>
    <property type="evidence" value="ECO:0007669"/>
    <property type="project" value="TreeGrafter"/>
</dbReference>